<dbReference type="SUPFAM" id="SSF53474">
    <property type="entry name" value="alpha/beta-Hydrolases"/>
    <property type="match status" value="1"/>
</dbReference>
<dbReference type="InterPro" id="IPR029058">
    <property type="entry name" value="AB_hydrolase_fold"/>
</dbReference>
<dbReference type="AlphaFoldDB" id="A0A1F5X4J9"/>
<dbReference type="GO" id="GO:0008757">
    <property type="term" value="F:S-adenosylmethionine-dependent methyltransferase activity"/>
    <property type="evidence" value="ECO:0007669"/>
    <property type="project" value="InterPro"/>
</dbReference>
<feature type="domain" description="Methyltransferase type 11" evidence="1">
    <location>
        <begin position="339"/>
        <end position="444"/>
    </location>
</feature>
<protein>
    <recommendedName>
        <fullName evidence="1">Methyltransferase type 11 domain-containing protein</fullName>
    </recommendedName>
</protein>
<dbReference type="Gene3D" id="3.40.50.1820">
    <property type="entry name" value="alpha/beta hydrolase"/>
    <property type="match status" value="1"/>
</dbReference>
<dbReference type="InterPro" id="IPR029063">
    <property type="entry name" value="SAM-dependent_MTases_sf"/>
</dbReference>
<name>A0A1F5X4J9_9BACT</name>
<dbReference type="Proteomes" id="UP000178046">
    <property type="component" value="Unassembled WGS sequence"/>
</dbReference>
<reference evidence="2 3" key="1">
    <citation type="journal article" date="2016" name="Nat. Commun.">
        <title>Thousands of microbial genomes shed light on interconnected biogeochemical processes in an aquifer system.</title>
        <authorList>
            <person name="Anantharaman K."/>
            <person name="Brown C.T."/>
            <person name="Hug L.A."/>
            <person name="Sharon I."/>
            <person name="Castelle C.J."/>
            <person name="Probst A.J."/>
            <person name="Thomas B.C."/>
            <person name="Singh A."/>
            <person name="Wilkins M.J."/>
            <person name="Karaoz U."/>
            <person name="Brodie E.L."/>
            <person name="Williams K.H."/>
            <person name="Hubbard S.S."/>
            <person name="Banfield J.F."/>
        </authorList>
    </citation>
    <scope>NUCLEOTIDE SEQUENCE [LARGE SCALE GENOMIC DNA]</scope>
</reference>
<comment type="caution">
    <text evidence="2">The sequence shown here is derived from an EMBL/GenBank/DDBJ whole genome shotgun (WGS) entry which is preliminary data.</text>
</comment>
<proteinExistence type="predicted"/>
<accession>A0A1F5X4J9</accession>
<evidence type="ECO:0000259" key="1">
    <source>
        <dbReference type="Pfam" id="PF08241"/>
    </source>
</evidence>
<evidence type="ECO:0000313" key="2">
    <source>
        <dbReference type="EMBL" id="OGF82875.1"/>
    </source>
</evidence>
<dbReference type="Pfam" id="PF08241">
    <property type="entry name" value="Methyltransf_11"/>
    <property type="match status" value="1"/>
</dbReference>
<dbReference type="Gene3D" id="3.40.50.150">
    <property type="entry name" value="Vaccinia Virus protein VP39"/>
    <property type="match status" value="1"/>
</dbReference>
<organism evidence="2 3">
    <name type="scientific">Candidatus Giovannonibacteria bacterium RIFCSPLOWO2_01_FULL_44_16</name>
    <dbReference type="NCBI Taxonomy" id="1798348"/>
    <lineage>
        <taxon>Bacteria</taxon>
        <taxon>Candidatus Giovannoniibacteriota</taxon>
    </lineage>
</organism>
<sequence length="495" mass="55937">MEQPNWEIHKESFEEQFAKKEAIDVLGGKIEAVDIKPEVLKTEVPVLLASGWAASPEVFKDSIKVLFEKNRRVLALERTEENVSENEIDEKLKQQYPIEILRNATALLRLLEEKKIDKVDAVAHSEGVDNISLAFAINPEKFRNIVFIAPPGLTGKDSFYGLAGRFSLSFMKELKKFVLSDDEKEKERIATVVKEAIKYIAKKPARSIKEAIGISRIEIQKNLEDMQKKGVGVAVIAGVDDVVFPMDKMQKNVTKDQFDGFVSVKGVHNEIINYPEQYMAAVDELLDNLEKKKTVREEKISKAMDKISESSSTMTDRDLISYYHEFNISEKDIAKKTILDIGSGIEEKFSKEASKFGAKVFSLNPGLQNEANRETAKKDILKNEEILKWQKRSVGGRAQELPFADESFDMITSLYAVPYYIDSKDGKFSAIKEMMRVLRSGGTARIGPGVGEGKEQENLEQLFGKETIKWLKENNCDLSEDTKSGSVVIRKEFKQ</sequence>
<gene>
    <name evidence="2" type="ORF">A2924_01570</name>
</gene>
<dbReference type="EMBL" id="MFIA01000012">
    <property type="protein sequence ID" value="OGF82875.1"/>
    <property type="molecule type" value="Genomic_DNA"/>
</dbReference>
<evidence type="ECO:0000313" key="3">
    <source>
        <dbReference type="Proteomes" id="UP000178046"/>
    </source>
</evidence>
<dbReference type="InterPro" id="IPR013216">
    <property type="entry name" value="Methyltransf_11"/>
</dbReference>
<dbReference type="SUPFAM" id="SSF53335">
    <property type="entry name" value="S-adenosyl-L-methionine-dependent methyltransferases"/>
    <property type="match status" value="1"/>
</dbReference>